<dbReference type="EMBL" id="CM042011">
    <property type="protein sequence ID" value="KAI3765814.1"/>
    <property type="molecule type" value="Genomic_DNA"/>
</dbReference>
<reference evidence="1 2" key="2">
    <citation type="journal article" date="2022" name="Mol. Ecol. Resour.">
        <title>The genomes of chicory, endive, great burdock and yacon provide insights into Asteraceae paleo-polyploidization history and plant inulin production.</title>
        <authorList>
            <person name="Fan W."/>
            <person name="Wang S."/>
            <person name="Wang H."/>
            <person name="Wang A."/>
            <person name="Jiang F."/>
            <person name="Liu H."/>
            <person name="Zhao H."/>
            <person name="Xu D."/>
            <person name="Zhang Y."/>
        </authorList>
    </citation>
    <scope>NUCLEOTIDE SEQUENCE [LARGE SCALE GENOMIC DNA]</scope>
    <source>
        <strain evidence="2">cv. Punajuju</strain>
        <tissue evidence="1">Leaves</tissue>
    </source>
</reference>
<proteinExistence type="predicted"/>
<protein>
    <submittedName>
        <fullName evidence="1">Uncharacterized protein</fullName>
    </submittedName>
</protein>
<comment type="caution">
    <text evidence="1">The sequence shown here is derived from an EMBL/GenBank/DDBJ whole genome shotgun (WGS) entry which is preliminary data.</text>
</comment>
<evidence type="ECO:0000313" key="1">
    <source>
        <dbReference type="EMBL" id="KAI3765814.1"/>
    </source>
</evidence>
<gene>
    <name evidence="1" type="ORF">L2E82_15858</name>
</gene>
<keyword evidence="2" id="KW-1185">Reference proteome</keyword>
<sequence>MTFYSLQEPAKKWGRRTNNMVVEIVISAVLLVAGIALFVLIHVCIVGRTFGSITTNTLAQRTGTMMISRSGSMSQEDIKKLPAYDFNLEAHKSVGECVVCLEKFQIGEKCKLLPNCNHSFHGECIDLWLIKNGACPICRAFVDMGRGETSFSSEVSLS</sequence>
<dbReference type="Proteomes" id="UP001055811">
    <property type="component" value="Linkage Group LG03"/>
</dbReference>
<organism evidence="1 2">
    <name type="scientific">Cichorium intybus</name>
    <name type="common">Chicory</name>
    <dbReference type="NCBI Taxonomy" id="13427"/>
    <lineage>
        <taxon>Eukaryota</taxon>
        <taxon>Viridiplantae</taxon>
        <taxon>Streptophyta</taxon>
        <taxon>Embryophyta</taxon>
        <taxon>Tracheophyta</taxon>
        <taxon>Spermatophyta</taxon>
        <taxon>Magnoliopsida</taxon>
        <taxon>eudicotyledons</taxon>
        <taxon>Gunneridae</taxon>
        <taxon>Pentapetalae</taxon>
        <taxon>asterids</taxon>
        <taxon>campanulids</taxon>
        <taxon>Asterales</taxon>
        <taxon>Asteraceae</taxon>
        <taxon>Cichorioideae</taxon>
        <taxon>Cichorieae</taxon>
        <taxon>Cichoriinae</taxon>
        <taxon>Cichorium</taxon>
    </lineage>
</organism>
<reference evidence="2" key="1">
    <citation type="journal article" date="2022" name="Mol. Ecol. Resour.">
        <title>The genomes of chicory, endive, great burdock and yacon provide insights into Asteraceae palaeo-polyploidization history and plant inulin production.</title>
        <authorList>
            <person name="Fan W."/>
            <person name="Wang S."/>
            <person name="Wang H."/>
            <person name="Wang A."/>
            <person name="Jiang F."/>
            <person name="Liu H."/>
            <person name="Zhao H."/>
            <person name="Xu D."/>
            <person name="Zhang Y."/>
        </authorList>
    </citation>
    <scope>NUCLEOTIDE SEQUENCE [LARGE SCALE GENOMIC DNA]</scope>
    <source>
        <strain evidence="2">cv. Punajuju</strain>
    </source>
</reference>
<accession>A0ACB9F3Z4</accession>
<evidence type="ECO:0000313" key="2">
    <source>
        <dbReference type="Proteomes" id="UP001055811"/>
    </source>
</evidence>
<name>A0ACB9F3Z4_CICIN</name>